<evidence type="ECO:0000313" key="1">
    <source>
        <dbReference type="EMBL" id="KAH1107227.1"/>
    </source>
</evidence>
<protein>
    <submittedName>
        <fullName evidence="1">Uncharacterized protein</fullName>
    </submittedName>
</protein>
<gene>
    <name evidence="1" type="ORF">J1N35_010995</name>
</gene>
<proteinExistence type="predicted"/>
<keyword evidence="2" id="KW-1185">Reference proteome</keyword>
<dbReference type="EMBL" id="JAIQCV010000004">
    <property type="protein sequence ID" value="KAH1107227.1"/>
    <property type="molecule type" value="Genomic_DNA"/>
</dbReference>
<comment type="caution">
    <text evidence="1">The sequence shown here is derived from an EMBL/GenBank/DDBJ whole genome shotgun (WGS) entry which is preliminary data.</text>
</comment>
<sequence length="81" mass="8814">MSEGSSRKAMSMVLAGNGLIVPASKFKQCKVSAIRDFPPGYGRVSAPSYRSSELITVDQSTQYANPQEFLVLFVIRCVTVP</sequence>
<dbReference type="Proteomes" id="UP000828251">
    <property type="component" value="Unassembled WGS sequence"/>
</dbReference>
<evidence type="ECO:0000313" key="2">
    <source>
        <dbReference type="Proteomes" id="UP000828251"/>
    </source>
</evidence>
<organism evidence="1 2">
    <name type="scientific">Gossypium stocksii</name>
    <dbReference type="NCBI Taxonomy" id="47602"/>
    <lineage>
        <taxon>Eukaryota</taxon>
        <taxon>Viridiplantae</taxon>
        <taxon>Streptophyta</taxon>
        <taxon>Embryophyta</taxon>
        <taxon>Tracheophyta</taxon>
        <taxon>Spermatophyta</taxon>
        <taxon>Magnoliopsida</taxon>
        <taxon>eudicotyledons</taxon>
        <taxon>Gunneridae</taxon>
        <taxon>Pentapetalae</taxon>
        <taxon>rosids</taxon>
        <taxon>malvids</taxon>
        <taxon>Malvales</taxon>
        <taxon>Malvaceae</taxon>
        <taxon>Malvoideae</taxon>
        <taxon>Gossypium</taxon>
    </lineage>
</organism>
<dbReference type="AlphaFoldDB" id="A0A9D3W221"/>
<reference evidence="1 2" key="1">
    <citation type="journal article" date="2021" name="Plant Biotechnol. J.">
        <title>Multi-omics assisted identification of the key and species-specific regulatory components of drought-tolerant mechanisms in Gossypium stocksii.</title>
        <authorList>
            <person name="Yu D."/>
            <person name="Ke L."/>
            <person name="Zhang D."/>
            <person name="Wu Y."/>
            <person name="Sun Y."/>
            <person name="Mei J."/>
            <person name="Sun J."/>
            <person name="Sun Y."/>
        </authorList>
    </citation>
    <scope>NUCLEOTIDE SEQUENCE [LARGE SCALE GENOMIC DNA]</scope>
    <source>
        <strain evidence="2">cv. E1</strain>
        <tissue evidence="1">Leaf</tissue>
    </source>
</reference>
<accession>A0A9D3W221</accession>
<name>A0A9D3W221_9ROSI</name>